<evidence type="ECO:0000259" key="4">
    <source>
        <dbReference type="PROSITE" id="PS51114"/>
    </source>
</evidence>
<dbReference type="PROSITE" id="PS51114">
    <property type="entry name" value="FBA"/>
    <property type="match status" value="1"/>
</dbReference>
<dbReference type="InterPro" id="IPR008979">
    <property type="entry name" value="Galactose-bd-like_sf"/>
</dbReference>
<name>A0A8C3SC86_CHESE</name>
<accession>A0A8C3SC86</accession>
<dbReference type="Pfam" id="PF04300">
    <property type="entry name" value="FBA"/>
    <property type="match status" value="1"/>
</dbReference>
<keyword evidence="1" id="KW-0833">Ubl conjugation pathway</keyword>
<evidence type="ECO:0000313" key="6">
    <source>
        <dbReference type="Proteomes" id="UP000694403"/>
    </source>
</evidence>
<feature type="domain" description="F-box" evidence="3">
    <location>
        <begin position="27"/>
        <end position="74"/>
    </location>
</feature>
<dbReference type="InterPro" id="IPR001810">
    <property type="entry name" value="F-box_dom"/>
</dbReference>
<dbReference type="AlphaFoldDB" id="A0A8C3SC86"/>
<dbReference type="PANTHER" id="PTHR12125:SF11">
    <property type="entry name" value="F-BOX ONLY PROTEIN 2"/>
    <property type="match status" value="1"/>
</dbReference>
<dbReference type="SUPFAM" id="SSF49785">
    <property type="entry name" value="Galactose-binding domain-like"/>
    <property type="match status" value="1"/>
</dbReference>
<dbReference type="InterPro" id="IPR007397">
    <property type="entry name" value="F-box-assoc_dom"/>
</dbReference>
<dbReference type="FunFam" id="1.20.1280.50:FF:000002">
    <property type="entry name" value="F-box only protein 44"/>
    <property type="match status" value="1"/>
</dbReference>
<dbReference type="Gene3D" id="1.20.1280.50">
    <property type="match status" value="1"/>
</dbReference>
<dbReference type="Ensembl" id="ENSCSRT00000012492.1">
    <property type="protein sequence ID" value="ENSCSRP00000012022.1"/>
    <property type="gene ID" value="ENSCSRG00000008899.1"/>
</dbReference>
<dbReference type="GO" id="GO:0036503">
    <property type="term" value="P:ERAD pathway"/>
    <property type="evidence" value="ECO:0007669"/>
    <property type="project" value="TreeGrafter"/>
</dbReference>
<dbReference type="GO" id="GO:0005737">
    <property type="term" value="C:cytoplasm"/>
    <property type="evidence" value="ECO:0007669"/>
    <property type="project" value="UniProtKB-ARBA"/>
</dbReference>
<dbReference type="SMART" id="SM01198">
    <property type="entry name" value="FBA"/>
    <property type="match status" value="1"/>
</dbReference>
<reference evidence="5" key="2">
    <citation type="submission" date="2025-09" db="UniProtKB">
        <authorList>
            <consortium name="Ensembl"/>
        </authorList>
    </citation>
    <scope>IDENTIFICATION</scope>
</reference>
<evidence type="ECO:0000313" key="5">
    <source>
        <dbReference type="Ensembl" id="ENSCSRP00000012022.1"/>
    </source>
</evidence>
<reference evidence="5" key="1">
    <citation type="submission" date="2025-08" db="UniProtKB">
        <authorList>
            <consortium name="Ensembl"/>
        </authorList>
    </citation>
    <scope>IDENTIFICATION</scope>
</reference>
<dbReference type="PROSITE" id="PS50181">
    <property type="entry name" value="FBOX"/>
    <property type="match status" value="1"/>
</dbReference>
<dbReference type="InterPro" id="IPR039752">
    <property type="entry name" value="F-box_only"/>
</dbReference>
<dbReference type="GO" id="GO:0061630">
    <property type="term" value="F:ubiquitin protein ligase activity"/>
    <property type="evidence" value="ECO:0007669"/>
    <property type="project" value="TreeGrafter"/>
</dbReference>
<sequence>RVPDGPITGSRGVNPLPLFSESSGQPGQRMESLPEAVLIQILASIPAVELVLVCRLVCCQWKNLVDGAALWLLKCQQEGFTGAEPKEEAENWQTFYFLRKRKRNLIKNPCGEEDLEHWGEVENGGDGWKIEDLPGDFGKEFPSDGIHKYFVTSYEWCCKSQVIDLRAEGYWEELMDTTQPKIVVKDWYAGRSDAGCLYQLHVKLLSEHEDVLAEYQSDTIAIPQDNALSHTFSDYGPGARFVRFEHGGQDTLFWKGWYGVRMTNSSVTVEP</sequence>
<dbReference type="PANTHER" id="PTHR12125">
    <property type="entry name" value="F-BOX ONLY PROTEIN 6-LIKE PROTEIN"/>
    <property type="match status" value="1"/>
</dbReference>
<dbReference type="GO" id="GO:0019005">
    <property type="term" value="C:SCF ubiquitin ligase complex"/>
    <property type="evidence" value="ECO:0007669"/>
    <property type="project" value="TreeGrafter"/>
</dbReference>
<evidence type="ECO:0000256" key="1">
    <source>
        <dbReference type="ARBA" id="ARBA00022786"/>
    </source>
</evidence>
<feature type="domain" description="FBA" evidence="4">
    <location>
        <begin position="95"/>
        <end position="271"/>
    </location>
</feature>
<evidence type="ECO:0000259" key="3">
    <source>
        <dbReference type="PROSITE" id="PS50181"/>
    </source>
</evidence>
<keyword evidence="6" id="KW-1185">Reference proteome</keyword>
<dbReference type="CDD" id="cd22167">
    <property type="entry name" value="F-box_FBXO2"/>
    <property type="match status" value="1"/>
</dbReference>
<dbReference type="GO" id="GO:0031146">
    <property type="term" value="P:SCF-dependent proteasomal ubiquitin-dependent protein catabolic process"/>
    <property type="evidence" value="ECO:0007669"/>
    <property type="project" value="TreeGrafter"/>
</dbReference>
<organism evidence="5 6">
    <name type="scientific">Chelydra serpentina</name>
    <name type="common">Snapping turtle</name>
    <name type="synonym">Testudo serpentina</name>
    <dbReference type="NCBI Taxonomy" id="8475"/>
    <lineage>
        <taxon>Eukaryota</taxon>
        <taxon>Metazoa</taxon>
        <taxon>Chordata</taxon>
        <taxon>Craniata</taxon>
        <taxon>Vertebrata</taxon>
        <taxon>Euteleostomi</taxon>
        <taxon>Archelosauria</taxon>
        <taxon>Testudinata</taxon>
        <taxon>Testudines</taxon>
        <taxon>Cryptodira</taxon>
        <taxon>Durocryptodira</taxon>
        <taxon>Americhelydia</taxon>
        <taxon>Chelydroidea</taxon>
        <taxon>Chelydridae</taxon>
        <taxon>Chelydra</taxon>
    </lineage>
</organism>
<evidence type="ECO:0000256" key="2">
    <source>
        <dbReference type="SAM" id="MobiDB-lite"/>
    </source>
</evidence>
<protein>
    <submittedName>
        <fullName evidence="5">F-box protein 2</fullName>
    </submittedName>
</protein>
<dbReference type="Gene3D" id="2.60.120.260">
    <property type="entry name" value="Galactose-binding domain-like"/>
    <property type="match status" value="1"/>
</dbReference>
<dbReference type="Proteomes" id="UP000694403">
    <property type="component" value="Unplaced"/>
</dbReference>
<feature type="region of interest" description="Disordered" evidence="2">
    <location>
        <begin position="1"/>
        <end position="27"/>
    </location>
</feature>
<proteinExistence type="predicted"/>
<dbReference type="FunFam" id="2.60.120.260:FF:000012">
    <property type="entry name" value="F-box only protein 2"/>
    <property type="match status" value="1"/>
</dbReference>
<dbReference type="GO" id="GO:0006516">
    <property type="term" value="P:glycoprotein catabolic process"/>
    <property type="evidence" value="ECO:0007669"/>
    <property type="project" value="TreeGrafter"/>
</dbReference>
<dbReference type="InterPro" id="IPR036047">
    <property type="entry name" value="F-box-like_dom_sf"/>
</dbReference>
<dbReference type="SUPFAM" id="SSF81383">
    <property type="entry name" value="F-box domain"/>
    <property type="match status" value="1"/>
</dbReference>
<dbReference type="Pfam" id="PF00646">
    <property type="entry name" value="F-box"/>
    <property type="match status" value="1"/>
</dbReference>